<dbReference type="Proteomes" id="UP001151752">
    <property type="component" value="Unassembled WGS sequence"/>
</dbReference>
<comment type="caution">
    <text evidence="1">The sequence shown here is derived from an EMBL/GenBank/DDBJ whole genome shotgun (WGS) entry which is preliminary data.</text>
</comment>
<protein>
    <submittedName>
        <fullName evidence="1">Uncharacterized protein</fullName>
    </submittedName>
</protein>
<accession>A0A9Q0SAU9</accession>
<organism evidence="1 2">
    <name type="scientific">Salix koriyanagi</name>
    <dbReference type="NCBI Taxonomy" id="2511006"/>
    <lineage>
        <taxon>Eukaryota</taxon>
        <taxon>Viridiplantae</taxon>
        <taxon>Streptophyta</taxon>
        <taxon>Embryophyta</taxon>
        <taxon>Tracheophyta</taxon>
        <taxon>Spermatophyta</taxon>
        <taxon>Magnoliopsida</taxon>
        <taxon>eudicotyledons</taxon>
        <taxon>Gunneridae</taxon>
        <taxon>Pentapetalae</taxon>
        <taxon>rosids</taxon>
        <taxon>fabids</taxon>
        <taxon>Malpighiales</taxon>
        <taxon>Salicaceae</taxon>
        <taxon>Saliceae</taxon>
        <taxon>Salix</taxon>
    </lineage>
</organism>
<keyword evidence="2" id="KW-1185">Reference proteome</keyword>
<reference evidence="1" key="1">
    <citation type="submission" date="2022-11" db="EMBL/GenBank/DDBJ databases">
        <authorList>
            <person name="Hyden B.L."/>
            <person name="Feng K."/>
            <person name="Yates T."/>
            <person name="Jawdy S."/>
            <person name="Smart L.B."/>
            <person name="Muchero W."/>
        </authorList>
    </citation>
    <scope>NUCLEOTIDE SEQUENCE</scope>
    <source>
        <tissue evidence="1">Shoot tip</tissue>
    </source>
</reference>
<dbReference type="PROSITE" id="PS51257">
    <property type="entry name" value="PROKAR_LIPOPROTEIN"/>
    <property type="match status" value="1"/>
</dbReference>
<name>A0A9Q0SAU9_9ROSI</name>
<sequence>MVSKQLSPSSSGANLGTFFSCFPADDLDELSSRFFFISLSSATLLSSPTVETLLVLQSFVAIGNEDLSFSPSNSAQKASNELNIEFMVSSGKNLDRPKFQVAEDPLKARD</sequence>
<proteinExistence type="predicted"/>
<reference evidence="1" key="2">
    <citation type="journal article" date="2023" name="Int. J. Mol. Sci.">
        <title>De Novo Assembly and Annotation of 11 Diverse Shrub Willow (Salix) Genomes Reveals Novel Gene Organization in Sex-Linked Regions.</title>
        <authorList>
            <person name="Hyden B."/>
            <person name="Feng K."/>
            <person name="Yates T.B."/>
            <person name="Jawdy S."/>
            <person name="Cereghino C."/>
            <person name="Smart L.B."/>
            <person name="Muchero W."/>
        </authorList>
    </citation>
    <scope>NUCLEOTIDE SEQUENCE</scope>
    <source>
        <tissue evidence="1">Shoot tip</tissue>
    </source>
</reference>
<gene>
    <name evidence="1" type="ORF">OIU74_027962</name>
</gene>
<evidence type="ECO:0000313" key="1">
    <source>
        <dbReference type="EMBL" id="KAJ6670308.1"/>
    </source>
</evidence>
<evidence type="ECO:0000313" key="2">
    <source>
        <dbReference type="Proteomes" id="UP001151752"/>
    </source>
</evidence>
<dbReference type="EMBL" id="JAPFFM010000877">
    <property type="protein sequence ID" value="KAJ6670308.1"/>
    <property type="molecule type" value="Genomic_DNA"/>
</dbReference>
<dbReference type="AlphaFoldDB" id="A0A9Q0SAU9"/>